<evidence type="ECO:0000256" key="10">
    <source>
        <dbReference type="SAM" id="MobiDB-lite"/>
    </source>
</evidence>
<evidence type="ECO:0000256" key="8">
    <source>
        <dbReference type="ARBA" id="ARBA00023102"/>
    </source>
</evidence>
<keyword evidence="4 9" id="KW-0028">Amino-acid biosynthesis</keyword>
<dbReference type="PANTHER" id="PTHR42945:SF1">
    <property type="entry name" value="HISTIDINE BIOSYNTHESIS BIFUNCTIONAL PROTEIN HIS7"/>
    <property type="match status" value="1"/>
</dbReference>
<keyword evidence="5 9" id="KW-0547">Nucleotide-binding</keyword>
<evidence type="ECO:0000256" key="2">
    <source>
        <dbReference type="ARBA" id="ARBA00005204"/>
    </source>
</evidence>
<evidence type="ECO:0000256" key="3">
    <source>
        <dbReference type="ARBA" id="ARBA00009392"/>
    </source>
</evidence>
<sequence length="146" mass="15630">MVQYIGPDPLRSLHEAVQTLRREPSSAPEASRTAKLLAQGRARMARKVGEEAIEVAIEAMRGDRGALVMEAADLLYNLVVLLADFDISPDEILAELRRRELAFGIAEKLPKSEDPTTGPANGSTGGSTGGVESNGQKTGSAKRCKR</sequence>
<dbReference type="InterPro" id="IPR008179">
    <property type="entry name" value="HisE"/>
</dbReference>
<feature type="region of interest" description="Disordered" evidence="10">
    <location>
        <begin position="105"/>
        <end position="146"/>
    </location>
</feature>
<dbReference type="NCBIfam" id="TIGR03188">
    <property type="entry name" value="histidine_hisI"/>
    <property type="match status" value="1"/>
</dbReference>
<comment type="similarity">
    <text evidence="3 9">Belongs to the PRA-PH family.</text>
</comment>
<dbReference type="UniPathway" id="UPA00031">
    <property type="reaction ID" value="UER00007"/>
</dbReference>
<dbReference type="GO" id="GO:0000105">
    <property type="term" value="P:L-histidine biosynthetic process"/>
    <property type="evidence" value="ECO:0007669"/>
    <property type="project" value="UniProtKB-UniRule"/>
</dbReference>
<keyword evidence="9" id="KW-0963">Cytoplasm</keyword>
<evidence type="ECO:0000313" key="12">
    <source>
        <dbReference type="Proteomes" id="UP000192936"/>
    </source>
</evidence>
<evidence type="ECO:0000256" key="1">
    <source>
        <dbReference type="ARBA" id="ARBA00001460"/>
    </source>
</evidence>
<dbReference type="CDD" id="cd11534">
    <property type="entry name" value="NTP-PPase_HisIE_like"/>
    <property type="match status" value="1"/>
</dbReference>
<dbReference type="GO" id="GO:0004636">
    <property type="term" value="F:phosphoribosyl-ATP diphosphatase activity"/>
    <property type="evidence" value="ECO:0007669"/>
    <property type="project" value="UniProtKB-UniRule"/>
</dbReference>
<evidence type="ECO:0000256" key="7">
    <source>
        <dbReference type="ARBA" id="ARBA00022840"/>
    </source>
</evidence>
<dbReference type="EC" id="3.6.1.31" evidence="9"/>
<dbReference type="PANTHER" id="PTHR42945">
    <property type="entry name" value="HISTIDINE BIOSYNTHESIS BIFUNCTIONAL PROTEIN"/>
    <property type="match status" value="1"/>
</dbReference>
<dbReference type="Proteomes" id="UP000192936">
    <property type="component" value="Unassembled WGS sequence"/>
</dbReference>
<comment type="pathway">
    <text evidence="2 9">Amino-acid biosynthesis; L-histidine biosynthesis; L-histidine from 5-phospho-alpha-D-ribose 1-diphosphate: step 2/9.</text>
</comment>
<evidence type="ECO:0000313" key="11">
    <source>
        <dbReference type="EMBL" id="SMF73413.1"/>
    </source>
</evidence>
<dbReference type="GO" id="GO:0005524">
    <property type="term" value="F:ATP binding"/>
    <property type="evidence" value="ECO:0007669"/>
    <property type="project" value="UniProtKB-KW"/>
</dbReference>
<evidence type="ECO:0000256" key="5">
    <source>
        <dbReference type="ARBA" id="ARBA00022741"/>
    </source>
</evidence>
<evidence type="ECO:0000256" key="4">
    <source>
        <dbReference type="ARBA" id="ARBA00022605"/>
    </source>
</evidence>
<keyword evidence="6 9" id="KW-0378">Hydrolase</keyword>
<proteinExistence type="inferred from homology"/>
<comment type="catalytic activity">
    <reaction evidence="1 9">
        <text>1-(5-phospho-beta-D-ribosyl)-ATP + H2O = 1-(5-phospho-beta-D-ribosyl)-5'-AMP + diphosphate + H(+)</text>
        <dbReference type="Rhea" id="RHEA:22828"/>
        <dbReference type="ChEBI" id="CHEBI:15377"/>
        <dbReference type="ChEBI" id="CHEBI:15378"/>
        <dbReference type="ChEBI" id="CHEBI:33019"/>
        <dbReference type="ChEBI" id="CHEBI:59457"/>
        <dbReference type="ChEBI" id="CHEBI:73183"/>
        <dbReference type="EC" id="3.6.1.31"/>
    </reaction>
</comment>
<dbReference type="GO" id="GO:0005737">
    <property type="term" value="C:cytoplasm"/>
    <property type="evidence" value="ECO:0007669"/>
    <property type="project" value="UniProtKB-SubCell"/>
</dbReference>
<keyword evidence="8 9" id="KW-0368">Histidine biosynthesis</keyword>
<comment type="subcellular location">
    <subcellularLocation>
        <location evidence="9">Cytoplasm</location>
    </subcellularLocation>
</comment>
<organism evidence="11 12">
    <name type="scientific">Azospirillum oryzae</name>
    <dbReference type="NCBI Taxonomy" id="286727"/>
    <lineage>
        <taxon>Bacteria</taxon>
        <taxon>Pseudomonadati</taxon>
        <taxon>Pseudomonadota</taxon>
        <taxon>Alphaproteobacteria</taxon>
        <taxon>Rhodospirillales</taxon>
        <taxon>Azospirillaceae</taxon>
        <taxon>Azospirillum</taxon>
    </lineage>
</organism>
<dbReference type="Gene3D" id="1.10.287.1080">
    <property type="entry name" value="MazG-like"/>
    <property type="match status" value="1"/>
</dbReference>
<evidence type="ECO:0000256" key="9">
    <source>
        <dbReference type="HAMAP-Rule" id="MF_01020"/>
    </source>
</evidence>
<dbReference type="AlphaFoldDB" id="A0A1X7GQX0"/>
<dbReference type="HAMAP" id="MF_01020">
    <property type="entry name" value="HisE"/>
    <property type="match status" value="1"/>
</dbReference>
<dbReference type="InterPro" id="IPR021130">
    <property type="entry name" value="PRib-ATP_PPHydrolase-like"/>
</dbReference>
<dbReference type="SUPFAM" id="SSF101386">
    <property type="entry name" value="all-alpha NTP pyrophosphatases"/>
    <property type="match status" value="1"/>
</dbReference>
<dbReference type="STRING" id="286727.SAMN02982917_4265"/>
<name>A0A1X7GQX0_9PROT</name>
<reference evidence="11 12" key="1">
    <citation type="submission" date="2017-04" db="EMBL/GenBank/DDBJ databases">
        <authorList>
            <person name="Afonso C.L."/>
            <person name="Miller P.J."/>
            <person name="Scott M.A."/>
            <person name="Spackman E."/>
            <person name="Goraichik I."/>
            <person name="Dimitrov K.M."/>
            <person name="Suarez D.L."/>
            <person name="Swayne D.E."/>
        </authorList>
    </citation>
    <scope>NUCLEOTIDE SEQUENCE [LARGE SCALE GENOMIC DNA]</scope>
    <source>
        <strain evidence="11 12">A2P</strain>
    </source>
</reference>
<keyword evidence="7 9" id="KW-0067">ATP-binding</keyword>
<gene>
    <name evidence="9" type="primary">hisE</name>
    <name evidence="11" type="ORF">SAMN02982917_4265</name>
</gene>
<dbReference type="EMBL" id="FXAK01000007">
    <property type="protein sequence ID" value="SMF73413.1"/>
    <property type="molecule type" value="Genomic_DNA"/>
</dbReference>
<protein>
    <recommendedName>
        <fullName evidence="9">Phosphoribosyl-ATP pyrophosphatase</fullName>
        <shortName evidence="9">PRA-PH</shortName>
        <ecNumber evidence="9">3.6.1.31</ecNumber>
    </recommendedName>
</protein>
<dbReference type="Pfam" id="PF01503">
    <property type="entry name" value="PRA-PH"/>
    <property type="match status" value="1"/>
</dbReference>
<evidence type="ECO:0000256" key="6">
    <source>
        <dbReference type="ARBA" id="ARBA00022801"/>
    </source>
</evidence>
<accession>A0A1X7GQX0</accession>